<accession>A0A9Q0Y941</accession>
<dbReference type="EMBL" id="JAPFRF010000001">
    <property type="protein sequence ID" value="KAJ7345681.1"/>
    <property type="molecule type" value="Genomic_DNA"/>
</dbReference>
<proteinExistence type="predicted"/>
<dbReference type="AlphaFoldDB" id="A0A9Q0Y941"/>
<feature type="compositionally biased region" description="Basic and acidic residues" evidence="1">
    <location>
        <begin position="185"/>
        <end position="194"/>
    </location>
</feature>
<keyword evidence="3" id="KW-1185">Reference proteome</keyword>
<comment type="caution">
    <text evidence="2">The sequence shown here is derived from an EMBL/GenBank/DDBJ whole genome shotgun (WGS) entry which is preliminary data.</text>
</comment>
<reference evidence="2" key="1">
    <citation type="journal article" date="2023" name="DNA Res.">
        <title>Chromosome-level genome assembly of Phrynocephalus forsythii using third-generation DNA sequencing and Hi-C analysis.</title>
        <authorList>
            <person name="Qi Y."/>
            <person name="Zhao W."/>
            <person name="Zhao Y."/>
            <person name="Niu C."/>
            <person name="Cao S."/>
            <person name="Zhang Y."/>
        </authorList>
    </citation>
    <scope>NUCLEOTIDE SEQUENCE</scope>
    <source>
        <tissue evidence="2">Muscle</tissue>
    </source>
</reference>
<sequence>MHASERLERHLINSQFFSLGDSGTGCPTEFLSLAGVQENKGIIIPDSLIRHNNQDDNCQNPGTGKIVILKEVTFPLDGSLLGIRGGAEYVKTLNVTSSESLETVLTPSNGDTKIFDSVTSTKKVCIPHSIDFTDNDNNTHPEEDIIEMLHEGAHAGSALFSSNCRAALSSQEVKTEQPAAGDEFESNRQYEENR</sequence>
<evidence type="ECO:0000313" key="3">
    <source>
        <dbReference type="Proteomes" id="UP001142489"/>
    </source>
</evidence>
<gene>
    <name evidence="2" type="ORF">JRQ81_001631</name>
</gene>
<protein>
    <submittedName>
        <fullName evidence="2">Uncharacterized protein</fullName>
    </submittedName>
</protein>
<dbReference type="Proteomes" id="UP001142489">
    <property type="component" value="Unassembled WGS sequence"/>
</dbReference>
<feature type="region of interest" description="Disordered" evidence="1">
    <location>
        <begin position="170"/>
        <end position="194"/>
    </location>
</feature>
<evidence type="ECO:0000256" key="1">
    <source>
        <dbReference type="SAM" id="MobiDB-lite"/>
    </source>
</evidence>
<name>A0A9Q0Y941_9SAUR</name>
<evidence type="ECO:0000313" key="2">
    <source>
        <dbReference type="EMBL" id="KAJ7345681.1"/>
    </source>
</evidence>
<organism evidence="2 3">
    <name type="scientific">Phrynocephalus forsythii</name>
    <dbReference type="NCBI Taxonomy" id="171643"/>
    <lineage>
        <taxon>Eukaryota</taxon>
        <taxon>Metazoa</taxon>
        <taxon>Chordata</taxon>
        <taxon>Craniata</taxon>
        <taxon>Vertebrata</taxon>
        <taxon>Euteleostomi</taxon>
        <taxon>Lepidosauria</taxon>
        <taxon>Squamata</taxon>
        <taxon>Bifurcata</taxon>
        <taxon>Unidentata</taxon>
        <taxon>Episquamata</taxon>
        <taxon>Toxicofera</taxon>
        <taxon>Iguania</taxon>
        <taxon>Acrodonta</taxon>
        <taxon>Agamidae</taxon>
        <taxon>Agaminae</taxon>
        <taxon>Phrynocephalus</taxon>
    </lineage>
</organism>